<sequence>MLRRYLSYCLRPVVSQSRHHGRLSLFVHHRRIIKTPFVTASLSSSSAASYSSNPGESVFQEYLQAEEKIRLLKEEHEKKRSEELYRAWQQSSQRATNPKSTGVAVIKTIVKQANKPNDEELSKDIQLWEQRATALLQEAALTHEHPEALVRLANQSLDAISETTIDKEVIRDQIHRILGYYEKACRLGSKEGCFNHGNLVWMGFTSKDTPILAPVPKLALDSFQKAIDLGDTDSMYFVGVVLLSEEDEDKEVIQTVTRNERKKMGLEFIERAAALHHPGALYYLSIFYLNGNDELGIPPCSPQEFAERLDAAVDAGDAEALFLRGHSFYYGDTPPYPVDYTRALQDFLAAAELGHADAAISAGAILHQPHPGVEQDQRRAFLLYQQAGELGSKEGWRNVVACYVNGEGVPQSHETAKYIAETMLKEEDEMRTSN</sequence>
<dbReference type="InterPro" id="IPR050767">
    <property type="entry name" value="Sel1_AlgK"/>
</dbReference>
<dbReference type="AlphaFoldDB" id="A0A1Z5K6U5"/>
<keyword evidence="3" id="KW-1185">Reference proteome</keyword>
<dbReference type="InterPro" id="IPR011990">
    <property type="entry name" value="TPR-like_helical_dom_sf"/>
</dbReference>
<dbReference type="PANTHER" id="PTHR11102">
    <property type="entry name" value="SEL-1-LIKE PROTEIN"/>
    <property type="match status" value="1"/>
</dbReference>
<dbReference type="SUPFAM" id="SSF81901">
    <property type="entry name" value="HCP-like"/>
    <property type="match status" value="2"/>
</dbReference>
<dbReference type="SMART" id="SM00671">
    <property type="entry name" value="SEL1"/>
    <property type="match status" value="4"/>
</dbReference>
<name>A0A1Z5K6U5_FISSO</name>
<dbReference type="Proteomes" id="UP000198406">
    <property type="component" value="Unassembled WGS sequence"/>
</dbReference>
<gene>
    <name evidence="2" type="ORF">FisN_6Hh249</name>
</gene>
<dbReference type="OrthoDB" id="202041at2759"/>
<protein>
    <submittedName>
        <fullName evidence="2">Uncharacterized protein</fullName>
    </submittedName>
</protein>
<proteinExistence type="inferred from homology"/>
<evidence type="ECO:0000256" key="1">
    <source>
        <dbReference type="ARBA" id="ARBA00038101"/>
    </source>
</evidence>
<dbReference type="InterPro" id="IPR006597">
    <property type="entry name" value="Sel1-like"/>
</dbReference>
<dbReference type="InParanoid" id="A0A1Z5K6U5"/>
<dbReference type="GO" id="GO:0005789">
    <property type="term" value="C:endoplasmic reticulum membrane"/>
    <property type="evidence" value="ECO:0007669"/>
    <property type="project" value="TreeGrafter"/>
</dbReference>
<dbReference type="GO" id="GO:0036503">
    <property type="term" value="P:ERAD pathway"/>
    <property type="evidence" value="ECO:0007669"/>
    <property type="project" value="TreeGrafter"/>
</dbReference>
<comment type="similarity">
    <text evidence="1">Belongs to the sel-1 family.</text>
</comment>
<dbReference type="Pfam" id="PF08238">
    <property type="entry name" value="Sel1"/>
    <property type="match status" value="5"/>
</dbReference>
<reference evidence="2 3" key="1">
    <citation type="journal article" date="2015" name="Plant Cell">
        <title>Oil accumulation by the oleaginous diatom Fistulifera solaris as revealed by the genome and transcriptome.</title>
        <authorList>
            <person name="Tanaka T."/>
            <person name="Maeda Y."/>
            <person name="Veluchamy A."/>
            <person name="Tanaka M."/>
            <person name="Abida H."/>
            <person name="Marechal E."/>
            <person name="Bowler C."/>
            <person name="Muto M."/>
            <person name="Sunaga Y."/>
            <person name="Tanaka M."/>
            <person name="Yoshino T."/>
            <person name="Taniguchi T."/>
            <person name="Fukuda Y."/>
            <person name="Nemoto M."/>
            <person name="Matsumoto M."/>
            <person name="Wong P.S."/>
            <person name="Aburatani S."/>
            <person name="Fujibuchi W."/>
        </authorList>
    </citation>
    <scope>NUCLEOTIDE SEQUENCE [LARGE SCALE GENOMIC DNA]</scope>
    <source>
        <strain evidence="2 3">JPCC DA0580</strain>
    </source>
</reference>
<evidence type="ECO:0000313" key="3">
    <source>
        <dbReference type="Proteomes" id="UP000198406"/>
    </source>
</evidence>
<organism evidence="2 3">
    <name type="scientific">Fistulifera solaris</name>
    <name type="common">Oleaginous diatom</name>
    <dbReference type="NCBI Taxonomy" id="1519565"/>
    <lineage>
        <taxon>Eukaryota</taxon>
        <taxon>Sar</taxon>
        <taxon>Stramenopiles</taxon>
        <taxon>Ochrophyta</taxon>
        <taxon>Bacillariophyta</taxon>
        <taxon>Bacillariophyceae</taxon>
        <taxon>Bacillariophycidae</taxon>
        <taxon>Naviculales</taxon>
        <taxon>Naviculaceae</taxon>
        <taxon>Fistulifera</taxon>
    </lineage>
</organism>
<dbReference type="Gene3D" id="1.25.40.10">
    <property type="entry name" value="Tetratricopeptide repeat domain"/>
    <property type="match status" value="2"/>
</dbReference>
<comment type="caution">
    <text evidence="2">The sequence shown here is derived from an EMBL/GenBank/DDBJ whole genome shotgun (WGS) entry which is preliminary data.</text>
</comment>
<dbReference type="PANTHER" id="PTHR11102:SF147">
    <property type="entry name" value="SEL1L ADAPTOR SUBUNIT OF ERAD E3 UBIQUITIN LIGASE"/>
    <property type="match status" value="1"/>
</dbReference>
<dbReference type="EMBL" id="BDSP01000177">
    <property type="protein sequence ID" value="GAX22003.1"/>
    <property type="molecule type" value="Genomic_DNA"/>
</dbReference>
<evidence type="ECO:0000313" key="2">
    <source>
        <dbReference type="EMBL" id="GAX22003.1"/>
    </source>
</evidence>
<accession>A0A1Z5K6U5</accession>